<keyword evidence="1" id="KW-1133">Transmembrane helix</keyword>
<name>A0A3M7S3K0_BRAPC</name>
<reference evidence="2 3" key="1">
    <citation type="journal article" date="2018" name="Sci. Rep.">
        <title>Genomic signatures of local adaptation to the degree of environmental predictability in rotifers.</title>
        <authorList>
            <person name="Franch-Gras L."/>
            <person name="Hahn C."/>
            <person name="Garcia-Roger E.M."/>
            <person name="Carmona M.J."/>
            <person name="Serra M."/>
            <person name="Gomez A."/>
        </authorList>
    </citation>
    <scope>NUCLEOTIDE SEQUENCE [LARGE SCALE GENOMIC DNA]</scope>
    <source>
        <strain evidence="2">HYR1</strain>
    </source>
</reference>
<proteinExistence type="predicted"/>
<feature type="transmembrane region" description="Helical" evidence="1">
    <location>
        <begin position="31"/>
        <end position="50"/>
    </location>
</feature>
<organism evidence="2 3">
    <name type="scientific">Brachionus plicatilis</name>
    <name type="common">Marine rotifer</name>
    <name type="synonym">Brachionus muelleri</name>
    <dbReference type="NCBI Taxonomy" id="10195"/>
    <lineage>
        <taxon>Eukaryota</taxon>
        <taxon>Metazoa</taxon>
        <taxon>Spiralia</taxon>
        <taxon>Gnathifera</taxon>
        <taxon>Rotifera</taxon>
        <taxon>Eurotatoria</taxon>
        <taxon>Monogononta</taxon>
        <taxon>Pseudotrocha</taxon>
        <taxon>Ploima</taxon>
        <taxon>Brachionidae</taxon>
        <taxon>Brachionus</taxon>
    </lineage>
</organism>
<evidence type="ECO:0000256" key="1">
    <source>
        <dbReference type="SAM" id="Phobius"/>
    </source>
</evidence>
<keyword evidence="3" id="KW-1185">Reference proteome</keyword>
<dbReference type="EMBL" id="REGN01002118">
    <property type="protein sequence ID" value="RNA30178.1"/>
    <property type="molecule type" value="Genomic_DNA"/>
</dbReference>
<gene>
    <name evidence="2" type="ORF">BpHYR1_046601</name>
</gene>
<evidence type="ECO:0000313" key="2">
    <source>
        <dbReference type="EMBL" id="RNA30178.1"/>
    </source>
</evidence>
<sequence>MKSKYKKTVLGTLIRKGIREQTVHLTREKEIFLCIFSMHVLFAKIDMFILKSKKLNNFAER</sequence>
<dbReference type="Proteomes" id="UP000276133">
    <property type="component" value="Unassembled WGS sequence"/>
</dbReference>
<protein>
    <submittedName>
        <fullName evidence="2">Uncharacterized protein</fullName>
    </submittedName>
</protein>
<keyword evidence="1" id="KW-0812">Transmembrane</keyword>
<evidence type="ECO:0000313" key="3">
    <source>
        <dbReference type="Proteomes" id="UP000276133"/>
    </source>
</evidence>
<keyword evidence="1" id="KW-0472">Membrane</keyword>
<accession>A0A3M7S3K0</accession>
<dbReference type="AlphaFoldDB" id="A0A3M7S3K0"/>
<comment type="caution">
    <text evidence="2">The sequence shown here is derived from an EMBL/GenBank/DDBJ whole genome shotgun (WGS) entry which is preliminary data.</text>
</comment>